<feature type="region of interest" description="Disordered" evidence="1">
    <location>
        <begin position="134"/>
        <end position="153"/>
    </location>
</feature>
<reference evidence="2" key="1">
    <citation type="submission" date="2020-12" db="EMBL/GenBank/DDBJ databases">
        <authorList>
            <person name="Iha C."/>
        </authorList>
    </citation>
    <scope>NUCLEOTIDE SEQUENCE</scope>
</reference>
<name>A0A8S1IMW1_9CHLO</name>
<evidence type="ECO:0000256" key="1">
    <source>
        <dbReference type="SAM" id="MobiDB-lite"/>
    </source>
</evidence>
<proteinExistence type="predicted"/>
<accession>A0A8S1IMW1</accession>
<evidence type="ECO:0000313" key="3">
    <source>
        <dbReference type="Proteomes" id="UP000708148"/>
    </source>
</evidence>
<dbReference type="EMBL" id="CAJHUC010000474">
    <property type="protein sequence ID" value="CAD7696402.1"/>
    <property type="molecule type" value="Genomic_DNA"/>
</dbReference>
<protein>
    <submittedName>
        <fullName evidence="2">Uncharacterized protein</fullName>
    </submittedName>
</protein>
<dbReference type="AlphaFoldDB" id="A0A8S1IMW1"/>
<keyword evidence="3" id="KW-1185">Reference proteome</keyword>
<organism evidence="2 3">
    <name type="scientific">Ostreobium quekettii</name>
    <dbReference type="NCBI Taxonomy" id="121088"/>
    <lineage>
        <taxon>Eukaryota</taxon>
        <taxon>Viridiplantae</taxon>
        <taxon>Chlorophyta</taxon>
        <taxon>core chlorophytes</taxon>
        <taxon>Ulvophyceae</taxon>
        <taxon>TCBD clade</taxon>
        <taxon>Bryopsidales</taxon>
        <taxon>Ostreobineae</taxon>
        <taxon>Ostreobiaceae</taxon>
        <taxon>Ostreobium</taxon>
    </lineage>
</organism>
<sequence>MYSPGSGAGAGAGLYSPVYSCRSGSLVSERDASIYSSATAFGSPSAYLDSPPFRGPGGPEGALAGALEGLGFGCEDGEAFMAGAYSPPRAGKPEKQQLVLDEVCSALAGCNADTSVLDSVDPGVFLRCARPHPARPAAARPPPGLRARRGSTGQSERVMAYLKALMDELERGGGLGAQAVPEAPRARRHGRQGRRSCGEELACQSVGQSPLTGPARGDGESMDGLALDRILAGGQRGPGAPEGGLGLACQSAAMVGQSAGMVGQSAAGRMMACCEDRGAYPDGYYDLGAALAGAPAGTQGPCAEFPPPQPAVSGSTAWSTDALTMAAGGWEAAASLGLLPGAYSHCRGAPVGMDPGAHGLTHGAADAGQSAPDPGVRAGANDLLFGLPEGLPQMCG</sequence>
<gene>
    <name evidence="2" type="ORF">OSTQU699_LOCUS1763</name>
</gene>
<evidence type="ECO:0000313" key="2">
    <source>
        <dbReference type="EMBL" id="CAD7696402.1"/>
    </source>
</evidence>
<feature type="region of interest" description="Disordered" evidence="1">
    <location>
        <begin position="181"/>
        <end position="218"/>
    </location>
</feature>
<comment type="caution">
    <text evidence="2">The sequence shown here is derived from an EMBL/GenBank/DDBJ whole genome shotgun (WGS) entry which is preliminary data.</text>
</comment>
<dbReference type="Proteomes" id="UP000708148">
    <property type="component" value="Unassembled WGS sequence"/>
</dbReference>